<dbReference type="PANTHER" id="PTHR43968:SF6">
    <property type="entry name" value="GLUTATHIONE S-TRANSFERASE OMEGA"/>
    <property type="match status" value="1"/>
</dbReference>
<feature type="domain" description="GST N-terminal" evidence="1">
    <location>
        <begin position="1"/>
        <end position="82"/>
    </location>
</feature>
<reference evidence="3" key="1">
    <citation type="journal article" date="2019" name="Int. J. Syst. Evol. Microbiol.">
        <title>The Global Catalogue of Microorganisms (GCM) 10K type strain sequencing project: providing services to taxonomists for standard genome sequencing and annotation.</title>
        <authorList>
            <consortium name="The Broad Institute Genomics Platform"/>
            <consortium name="The Broad Institute Genome Sequencing Center for Infectious Disease"/>
            <person name="Wu L."/>
            <person name="Ma J."/>
        </authorList>
    </citation>
    <scope>NUCLEOTIDE SEQUENCE [LARGE SCALE GENOMIC DNA]</scope>
    <source>
        <strain evidence="3">KCTC 62102</strain>
    </source>
</reference>
<keyword evidence="3" id="KW-1185">Reference proteome</keyword>
<organism evidence="2 3">
    <name type="scientific">Tabrizicola soli</name>
    <dbReference type="NCBI Taxonomy" id="2185115"/>
    <lineage>
        <taxon>Bacteria</taxon>
        <taxon>Pseudomonadati</taxon>
        <taxon>Pseudomonadota</taxon>
        <taxon>Alphaproteobacteria</taxon>
        <taxon>Rhodobacterales</taxon>
        <taxon>Paracoccaceae</taxon>
        <taxon>Tabrizicola</taxon>
    </lineage>
</organism>
<dbReference type="CDD" id="cd03049">
    <property type="entry name" value="GST_N_3"/>
    <property type="match status" value="1"/>
</dbReference>
<comment type="caution">
    <text evidence="2">The sequence shown here is derived from an EMBL/GenBank/DDBJ whole genome shotgun (WGS) entry which is preliminary data.</text>
</comment>
<protein>
    <submittedName>
        <fullName evidence="2">Glutathione S-transferase</fullName>
    </submittedName>
</protein>
<dbReference type="Gene3D" id="3.40.30.10">
    <property type="entry name" value="Glutaredoxin"/>
    <property type="match status" value="1"/>
</dbReference>
<dbReference type="EMBL" id="JBHRSM010000013">
    <property type="protein sequence ID" value="MFC3085840.1"/>
    <property type="molecule type" value="Genomic_DNA"/>
</dbReference>
<evidence type="ECO:0000259" key="1">
    <source>
        <dbReference type="PROSITE" id="PS50404"/>
    </source>
</evidence>
<dbReference type="InterPro" id="IPR036282">
    <property type="entry name" value="Glutathione-S-Trfase_C_sf"/>
</dbReference>
<dbReference type="PANTHER" id="PTHR43968">
    <property type="match status" value="1"/>
</dbReference>
<accession>A0ABV7DTW9</accession>
<dbReference type="InterPro" id="IPR004045">
    <property type="entry name" value="Glutathione_S-Trfase_N"/>
</dbReference>
<dbReference type="InterPro" id="IPR050983">
    <property type="entry name" value="GST_Omega/HSP26"/>
</dbReference>
<evidence type="ECO:0000313" key="2">
    <source>
        <dbReference type="EMBL" id="MFC3085840.1"/>
    </source>
</evidence>
<proteinExistence type="predicted"/>
<dbReference type="CDD" id="cd03205">
    <property type="entry name" value="GST_C_6"/>
    <property type="match status" value="1"/>
</dbReference>
<dbReference type="SUPFAM" id="SSF52833">
    <property type="entry name" value="Thioredoxin-like"/>
    <property type="match status" value="1"/>
</dbReference>
<dbReference type="Pfam" id="PF13410">
    <property type="entry name" value="GST_C_2"/>
    <property type="match status" value="1"/>
</dbReference>
<dbReference type="Pfam" id="PF13409">
    <property type="entry name" value="GST_N_2"/>
    <property type="match status" value="1"/>
</dbReference>
<gene>
    <name evidence="2" type="ORF">ACFOD6_07235</name>
</gene>
<dbReference type="SUPFAM" id="SSF47616">
    <property type="entry name" value="GST C-terminal domain-like"/>
    <property type="match status" value="1"/>
</dbReference>
<dbReference type="InterPro" id="IPR036249">
    <property type="entry name" value="Thioredoxin-like_sf"/>
</dbReference>
<dbReference type="RefSeq" id="WP_197643243.1">
    <property type="nucleotide sequence ID" value="NZ_JAEACP010000008.1"/>
</dbReference>
<sequence>MKLYHAPASPFVRKVMVLLHEAGAADRVTLVPAAGTPLDSGTMPVDRNPLGKIPALERPDGPTLYDSRVITRYLDDLLATGLYPPAPHLWDTLTLEATGDGIAEAAVLMRYEMHVRPEASRSPEWAEGQWRKVDRALSAVEDRWASHLAGPLDMGQIALGCALGYLDLRHAGRNWRAAHPALAAWWTGFAARPAMAATA</sequence>
<dbReference type="Gene3D" id="1.20.1050.10">
    <property type="match status" value="1"/>
</dbReference>
<evidence type="ECO:0000313" key="3">
    <source>
        <dbReference type="Proteomes" id="UP001595445"/>
    </source>
</evidence>
<dbReference type="Proteomes" id="UP001595445">
    <property type="component" value="Unassembled WGS sequence"/>
</dbReference>
<dbReference type="PROSITE" id="PS50404">
    <property type="entry name" value="GST_NTER"/>
    <property type="match status" value="1"/>
</dbReference>
<name>A0ABV7DTW9_9RHOB</name>